<dbReference type="GO" id="GO:0016491">
    <property type="term" value="F:oxidoreductase activity"/>
    <property type="evidence" value="ECO:0007669"/>
    <property type="project" value="UniProtKB-KW"/>
</dbReference>
<reference evidence="5 6" key="1">
    <citation type="submission" date="2019-06" db="EMBL/GenBank/DDBJ databases">
        <title>Genome of new Rhodobacteraceae sp. SM1903.</title>
        <authorList>
            <person name="Ren X."/>
        </authorList>
    </citation>
    <scope>NUCLEOTIDE SEQUENCE [LARGE SCALE GENOMIC DNA]</scope>
    <source>
        <strain evidence="5 6">SM1903</strain>
    </source>
</reference>
<gene>
    <name evidence="5" type="ORF">FHY64_04945</name>
</gene>
<dbReference type="InterPro" id="IPR036291">
    <property type="entry name" value="NAD(P)-bd_dom_sf"/>
</dbReference>
<evidence type="ECO:0000256" key="2">
    <source>
        <dbReference type="ARBA" id="ARBA00023027"/>
    </source>
</evidence>
<name>A0A5C5GF88_9RHOB</name>
<dbReference type="PANTHER" id="PTHR43333">
    <property type="entry name" value="2-HACID_DH_C DOMAIN-CONTAINING PROTEIN"/>
    <property type="match status" value="1"/>
</dbReference>
<dbReference type="EMBL" id="VFFF01000001">
    <property type="protein sequence ID" value="TNY32631.1"/>
    <property type="molecule type" value="Genomic_DNA"/>
</dbReference>
<evidence type="ECO:0000259" key="4">
    <source>
        <dbReference type="Pfam" id="PF02826"/>
    </source>
</evidence>
<dbReference type="OrthoDB" id="9787219at2"/>
<dbReference type="Proteomes" id="UP000314011">
    <property type="component" value="Unassembled WGS sequence"/>
</dbReference>
<dbReference type="PANTHER" id="PTHR43333:SF1">
    <property type="entry name" value="D-ISOMER SPECIFIC 2-HYDROXYACID DEHYDROGENASE NAD-BINDING DOMAIN-CONTAINING PROTEIN"/>
    <property type="match status" value="1"/>
</dbReference>
<dbReference type="AlphaFoldDB" id="A0A5C5GF88"/>
<dbReference type="GO" id="GO:0051287">
    <property type="term" value="F:NAD binding"/>
    <property type="evidence" value="ECO:0007669"/>
    <property type="project" value="InterPro"/>
</dbReference>
<dbReference type="SUPFAM" id="SSF51735">
    <property type="entry name" value="NAD(P)-binding Rossmann-fold domains"/>
    <property type="match status" value="1"/>
</dbReference>
<keyword evidence="1" id="KW-0560">Oxidoreductase</keyword>
<organism evidence="5 6">
    <name type="scientific">Pelagovum pacificum</name>
    <dbReference type="NCBI Taxonomy" id="2588711"/>
    <lineage>
        <taxon>Bacteria</taxon>
        <taxon>Pseudomonadati</taxon>
        <taxon>Pseudomonadota</taxon>
        <taxon>Alphaproteobacteria</taxon>
        <taxon>Rhodobacterales</taxon>
        <taxon>Paracoccaceae</taxon>
        <taxon>Pelagovum</taxon>
    </lineage>
</organism>
<protein>
    <submittedName>
        <fullName evidence="5">Hydroxyacid dehydrogenase</fullName>
    </submittedName>
</protein>
<evidence type="ECO:0000313" key="5">
    <source>
        <dbReference type="EMBL" id="TNY32631.1"/>
    </source>
</evidence>
<keyword evidence="6" id="KW-1185">Reference proteome</keyword>
<keyword evidence="2" id="KW-0520">NAD</keyword>
<dbReference type="Gene3D" id="3.40.50.720">
    <property type="entry name" value="NAD(P)-binding Rossmann-like Domain"/>
    <property type="match status" value="2"/>
</dbReference>
<comment type="caution">
    <text evidence="5">The sequence shown here is derived from an EMBL/GenBank/DDBJ whole genome shotgun (WGS) entry which is preliminary data.</text>
</comment>
<sequence>MAARRPRPRTSREETGRRGPRNRAGAVLTRTAPLVAASSLPAGPTDAIAGHADVIVARDVSEAPWEVGPGVEALFTHQSQWGDATRPPGWPFDLKWLHTTSAGVEILPDWVFEVPLVTRGCGIQDKAIAEYVIAAVFAREKSFLAPPVTKREDWQPRKLGDVSGKVLGIAGLGDIGLATARLGLAVGMRVKALVRRPRPMPEGIEMAASLATLAGECDHLVLSLPLTTATRGILNADVLSGARPGLHVINVARGALIDDAALLEALDTGTVGGATLDATWPEPPPDGHPYYTHPKVTLTPHVCGVTPDADRRLASRLAGNIDRYLAGDDLSGAVDHRSGY</sequence>
<feature type="region of interest" description="Disordered" evidence="3">
    <location>
        <begin position="1"/>
        <end position="24"/>
    </location>
</feature>
<evidence type="ECO:0000256" key="3">
    <source>
        <dbReference type="SAM" id="MobiDB-lite"/>
    </source>
</evidence>
<feature type="domain" description="D-isomer specific 2-hydroxyacid dehydrogenase NAD-binding" evidence="4">
    <location>
        <begin position="150"/>
        <end position="302"/>
    </location>
</feature>
<proteinExistence type="predicted"/>
<evidence type="ECO:0000256" key="1">
    <source>
        <dbReference type="ARBA" id="ARBA00023002"/>
    </source>
</evidence>
<evidence type="ECO:0000313" key="6">
    <source>
        <dbReference type="Proteomes" id="UP000314011"/>
    </source>
</evidence>
<accession>A0A5C5GF88</accession>
<dbReference type="InterPro" id="IPR006140">
    <property type="entry name" value="D-isomer_DH_NAD-bd"/>
</dbReference>
<dbReference type="Pfam" id="PF02826">
    <property type="entry name" value="2-Hacid_dh_C"/>
    <property type="match status" value="1"/>
</dbReference>